<proteinExistence type="predicted"/>
<gene>
    <name evidence="1" type="ORF">NCAV_1533</name>
</gene>
<dbReference type="AlphaFoldDB" id="A0A2K5ASS6"/>
<evidence type="ECO:0000313" key="1">
    <source>
        <dbReference type="EMBL" id="SPC34698.1"/>
    </source>
</evidence>
<dbReference type="Proteomes" id="UP000236248">
    <property type="component" value="Chromosome NCAV"/>
</dbReference>
<sequence>MEFTALAERMMASTNSIHFICILSRDGSLLHWLDRNGYSMKRLPRGFFKQVAIEAEMYKILSDEYGDVRFTYTERARAKQLIIFGKSSMMVVSLEPRIETSKALQIVDEVVKVIKTVAVRT</sequence>
<evidence type="ECO:0000313" key="2">
    <source>
        <dbReference type="Proteomes" id="UP000236248"/>
    </source>
</evidence>
<evidence type="ECO:0008006" key="3">
    <source>
        <dbReference type="Google" id="ProtNLM"/>
    </source>
</evidence>
<organism evidence="1 2">
    <name type="scientific">Candidatus Nitrosocaldus cavascurensis</name>
    <dbReference type="NCBI Taxonomy" id="2058097"/>
    <lineage>
        <taxon>Archaea</taxon>
        <taxon>Nitrososphaerota</taxon>
        <taxon>Nitrososphaeria</taxon>
        <taxon>Candidatus Nitrosocaldales</taxon>
        <taxon>Candidatus Nitrosocaldaceae</taxon>
        <taxon>Candidatus Nitrosocaldus</taxon>
    </lineage>
</organism>
<name>A0A2K5ASS6_9ARCH</name>
<dbReference type="RefSeq" id="WP_148695260.1">
    <property type="nucleotide sequence ID" value="NZ_LT981265.1"/>
</dbReference>
<keyword evidence="2" id="KW-1185">Reference proteome</keyword>
<accession>A0A2K5ASS6</accession>
<reference evidence="2" key="1">
    <citation type="submission" date="2018-01" db="EMBL/GenBank/DDBJ databases">
        <authorList>
            <person name="Kerou L M."/>
        </authorList>
    </citation>
    <scope>NUCLEOTIDE SEQUENCE [LARGE SCALE GENOMIC DNA]</scope>
    <source>
        <strain evidence="2">SCU2</strain>
    </source>
</reference>
<protein>
    <recommendedName>
        <fullName evidence="3">Roadblock/LAMTOR2 domain-containing protein</fullName>
    </recommendedName>
</protein>
<dbReference type="EMBL" id="LT981265">
    <property type="protein sequence ID" value="SPC34698.1"/>
    <property type="molecule type" value="Genomic_DNA"/>
</dbReference>
<dbReference type="KEGG" id="ncv:NCAV_1533"/>
<dbReference type="GeneID" id="41595524"/>